<dbReference type="STRING" id="633697.EubceDRAFT1_0069"/>
<reference evidence="2 3" key="2">
    <citation type="submission" date="2012-02" db="EMBL/GenBank/DDBJ databases">
        <title>Improved High-Quality Draft sequence of Eubacterium cellulosolvens 6.</title>
        <authorList>
            <consortium name="US DOE Joint Genome Institute"/>
            <person name="Lucas S."/>
            <person name="Han J."/>
            <person name="Lapidus A."/>
            <person name="Cheng J.-F."/>
            <person name="Goodwin L."/>
            <person name="Pitluck S."/>
            <person name="Peters L."/>
            <person name="Mikhailova N."/>
            <person name="Gu W."/>
            <person name="Detter J.C."/>
            <person name="Han C."/>
            <person name="Tapia R."/>
            <person name="Land M."/>
            <person name="Hauser L."/>
            <person name="Kyrpides N."/>
            <person name="Ivanova N."/>
            <person name="Pagani I."/>
            <person name="Johnson E."/>
            <person name="Mukhopadhyay B."/>
            <person name="Anderson I."/>
            <person name="Woyke T."/>
        </authorList>
    </citation>
    <scope>NUCLEOTIDE SEQUENCE [LARGE SCALE GENOMIC DNA]</scope>
    <source>
        <strain evidence="2 3">6</strain>
    </source>
</reference>
<dbReference type="CDD" id="cd00093">
    <property type="entry name" value="HTH_XRE"/>
    <property type="match status" value="1"/>
</dbReference>
<dbReference type="Pfam" id="PF01381">
    <property type="entry name" value="HTH_3"/>
    <property type="match status" value="1"/>
</dbReference>
<dbReference type="InterPro" id="IPR001387">
    <property type="entry name" value="Cro/C1-type_HTH"/>
</dbReference>
<name>I5AQ63_EUBC6</name>
<feature type="domain" description="HTH cro/C1-type" evidence="1">
    <location>
        <begin position="13"/>
        <end position="58"/>
    </location>
</feature>
<accession>I5AQ63</accession>
<sequence>MTNEVFGSRIKELSMEKLARDMGVSRSRVSLWTNTGAVPRMNVLMDLAKYFNVTTDYLLGTDLDTERDSLVKTEDSRLESLQKCLGKLSDEDLEMAEDMLRSMFEGRFTEEDTESAS</sequence>
<dbReference type="Proteomes" id="UP000005753">
    <property type="component" value="Chromosome"/>
</dbReference>
<evidence type="ECO:0000259" key="1">
    <source>
        <dbReference type="PROSITE" id="PS50943"/>
    </source>
</evidence>
<proteinExistence type="predicted"/>
<dbReference type="eggNOG" id="ENOG502ZCUT">
    <property type="taxonomic scope" value="Bacteria"/>
</dbReference>
<dbReference type="SMART" id="SM00530">
    <property type="entry name" value="HTH_XRE"/>
    <property type="match status" value="1"/>
</dbReference>
<keyword evidence="3" id="KW-1185">Reference proteome</keyword>
<organism evidence="2 3">
    <name type="scientific">Eubacterium cellulosolvens (strain ATCC 43171 / JCM 9499 / 6)</name>
    <name type="common">Cillobacterium cellulosolvens</name>
    <dbReference type="NCBI Taxonomy" id="633697"/>
    <lineage>
        <taxon>Bacteria</taxon>
        <taxon>Bacillati</taxon>
        <taxon>Bacillota</taxon>
        <taxon>Clostridia</taxon>
        <taxon>Eubacteriales</taxon>
        <taxon>Eubacteriaceae</taxon>
        <taxon>Eubacterium</taxon>
    </lineage>
</organism>
<gene>
    <name evidence="2" type="ORF">EubceDRAFT1_0069</name>
</gene>
<dbReference type="SUPFAM" id="SSF47413">
    <property type="entry name" value="lambda repressor-like DNA-binding domains"/>
    <property type="match status" value="1"/>
</dbReference>
<dbReference type="HOGENOM" id="CLU_066192_4_7_9"/>
<protein>
    <submittedName>
        <fullName evidence="2">Putative transcriptional regulator</fullName>
    </submittedName>
</protein>
<dbReference type="AlphaFoldDB" id="I5AQ63"/>
<reference evidence="2 3" key="1">
    <citation type="submission" date="2010-08" db="EMBL/GenBank/DDBJ databases">
        <authorList>
            <consortium name="US DOE Joint Genome Institute (JGI-PGF)"/>
            <person name="Lucas S."/>
            <person name="Copeland A."/>
            <person name="Lapidus A."/>
            <person name="Cheng J.-F."/>
            <person name="Bruce D."/>
            <person name="Goodwin L."/>
            <person name="Pitluck S."/>
            <person name="Land M.L."/>
            <person name="Hauser L."/>
            <person name="Chang Y.-J."/>
            <person name="Anderson I.J."/>
            <person name="Johnson E."/>
            <person name="Mulhopadhyay B."/>
            <person name="Kyrpides N."/>
            <person name="Woyke T.J."/>
        </authorList>
    </citation>
    <scope>NUCLEOTIDE SEQUENCE [LARGE SCALE GENOMIC DNA]</scope>
    <source>
        <strain evidence="2 3">6</strain>
    </source>
</reference>
<evidence type="ECO:0000313" key="2">
    <source>
        <dbReference type="EMBL" id="EIM55936.1"/>
    </source>
</evidence>
<dbReference type="PROSITE" id="PS50943">
    <property type="entry name" value="HTH_CROC1"/>
    <property type="match status" value="1"/>
</dbReference>
<dbReference type="Gene3D" id="1.10.260.40">
    <property type="entry name" value="lambda repressor-like DNA-binding domains"/>
    <property type="match status" value="1"/>
</dbReference>
<evidence type="ECO:0000313" key="3">
    <source>
        <dbReference type="Proteomes" id="UP000005753"/>
    </source>
</evidence>
<dbReference type="GO" id="GO:0003677">
    <property type="term" value="F:DNA binding"/>
    <property type="evidence" value="ECO:0007669"/>
    <property type="project" value="InterPro"/>
</dbReference>
<dbReference type="InterPro" id="IPR010982">
    <property type="entry name" value="Lambda_DNA-bd_dom_sf"/>
</dbReference>
<dbReference type="EMBL" id="CM001487">
    <property type="protein sequence ID" value="EIM55936.1"/>
    <property type="molecule type" value="Genomic_DNA"/>
</dbReference>